<dbReference type="STRING" id="83767.SAMN05660652_00475"/>
<proteinExistence type="inferred from homology"/>
<dbReference type="AlphaFoldDB" id="A0A1G7WCH1"/>
<feature type="transmembrane region" description="Helical" evidence="9">
    <location>
        <begin position="86"/>
        <end position="108"/>
    </location>
</feature>
<dbReference type="GO" id="GO:0005886">
    <property type="term" value="C:plasma membrane"/>
    <property type="evidence" value="ECO:0007669"/>
    <property type="project" value="UniProtKB-SubCell"/>
</dbReference>
<reference evidence="11 12" key="1">
    <citation type="submission" date="2016-10" db="EMBL/GenBank/DDBJ databases">
        <authorList>
            <person name="de Groot N.N."/>
        </authorList>
    </citation>
    <scope>NUCLEOTIDE SEQUENCE [LARGE SCALE GENOMIC DNA]</scope>
    <source>
        <strain evidence="11 12">DSM 5885</strain>
    </source>
</reference>
<comment type="function">
    <text evidence="9">Part of the tripartite ATP-independent periplasmic (TRAP) transport system.</text>
</comment>
<evidence type="ECO:0000256" key="9">
    <source>
        <dbReference type="RuleBase" id="RU369079"/>
    </source>
</evidence>
<evidence type="ECO:0000256" key="2">
    <source>
        <dbReference type="ARBA" id="ARBA00022448"/>
    </source>
</evidence>
<keyword evidence="2 9" id="KW-0813">Transport</keyword>
<evidence type="ECO:0000256" key="7">
    <source>
        <dbReference type="ARBA" id="ARBA00023136"/>
    </source>
</evidence>
<comment type="subunit">
    <text evidence="9">The complex comprises the extracytoplasmic solute receptor protein and the two transmembrane proteins.</text>
</comment>
<organism evidence="11 12">
    <name type="scientific">Propionivibrio dicarboxylicus</name>
    <dbReference type="NCBI Taxonomy" id="83767"/>
    <lineage>
        <taxon>Bacteria</taxon>
        <taxon>Pseudomonadati</taxon>
        <taxon>Pseudomonadota</taxon>
        <taxon>Betaproteobacteria</taxon>
        <taxon>Rhodocyclales</taxon>
        <taxon>Rhodocyclaceae</taxon>
        <taxon>Propionivibrio</taxon>
    </lineage>
</organism>
<evidence type="ECO:0000313" key="12">
    <source>
        <dbReference type="Proteomes" id="UP000198607"/>
    </source>
</evidence>
<evidence type="ECO:0000256" key="3">
    <source>
        <dbReference type="ARBA" id="ARBA00022475"/>
    </source>
</evidence>
<keyword evidence="5 9" id="KW-0812">Transmembrane</keyword>
<accession>A0A1G7WCH1</accession>
<dbReference type="GO" id="GO:0022857">
    <property type="term" value="F:transmembrane transporter activity"/>
    <property type="evidence" value="ECO:0007669"/>
    <property type="project" value="UniProtKB-UniRule"/>
</dbReference>
<keyword evidence="7 9" id="KW-0472">Membrane</keyword>
<gene>
    <name evidence="11" type="ORF">SAMN05660652_00475</name>
</gene>
<comment type="caution">
    <text evidence="9">Lacks conserved residue(s) required for the propagation of feature annotation.</text>
</comment>
<dbReference type="OrthoDB" id="4964541at2"/>
<keyword evidence="3" id="KW-1003">Cell membrane</keyword>
<evidence type="ECO:0000256" key="5">
    <source>
        <dbReference type="ARBA" id="ARBA00022692"/>
    </source>
</evidence>
<dbReference type="RefSeq" id="WP_143009740.1">
    <property type="nucleotide sequence ID" value="NZ_FNCY01000001.1"/>
</dbReference>
<feature type="domain" description="Tripartite ATP-independent periplasmic transporters DctQ component" evidence="10">
    <location>
        <begin position="25"/>
        <end position="153"/>
    </location>
</feature>
<evidence type="ECO:0000313" key="11">
    <source>
        <dbReference type="EMBL" id="SDG69686.1"/>
    </source>
</evidence>
<keyword evidence="4 9" id="KW-0997">Cell inner membrane</keyword>
<dbReference type="Pfam" id="PF04290">
    <property type="entry name" value="DctQ"/>
    <property type="match status" value="1"/>
</dbReference>
<dbReference type="InterPro" id="IPR007387">
    <property type="entry name" value="TRAP_DctQ"/>
</dbReference>
<keyword evidence="12" id="KW-1185">Reference proteome</keyword>
<sequence>MSSGSFSRAALKLLHVTGIVLFIGMVSLVLAQVVARKFFEPLVWSEELARYVFIWVAFIGWVIATHNQSHIRISLITDRAGPRLKLALGLFANLSVTVFALIFVVKGIKLVENNLDIETITLFFDFWLVYAIIPVSAIAAIVVLIADTIALLRGHHAEKEIVL</sequence>
<protein>
    <recommendedName>
        <fullName evidence="9">TRAP transporter small permease protein</fullName>
    </recommendedName>
</protein>
<dbReference type="InterPro" id="IPR055348">
    <property type="entry name" value="DctQ"/>
</dbReference>
<dbReference type="PANTHER" id="PTHR35011">
    <property type="entry name" value="2,3-DIKETO-L-GULONATE TRAP TRANSPORTER SMALL PERMEASE PROTEIN YIAM"/>
    <property type="match status" value="1"/>
</dbReference>
<dbReference type="Proteomes" id="UP000198607">
    <property type="component" value="Unassembled WGS sequence"/>
</dbReference>
<dbReference type="GO" id="GO:0015740">
    <property type="term" value="P:C4-dicarboxylate transport"/>
    <property type="evidence" value="ECO:0007669"/>
    <property type="project" value="TreeGrafter"/>
</dbReference>
<feature type="transmembrane region" description="Helical" evidence="9">
    <location>
        <begin position="128"/>
        <end position="152"/>
    </location>
</feature>
<dbReference type="PANTHER" id="PTHR35011:SF2">
    <property type="entry name" value="2,3-DIKETO-L-GULONATE TRAP TRANSPORTER SMALL PERMEASE PROTEIN YIAM"/>
    <property type="match status" value="1"/>
</dbReference>
<evidence type="ECO:0000259" key="10">
    <source>
        <dbReference type="Pfam" id="PF04290"/>
    </source>
</evidence>
<keyword evidence="6 9" id="KW-1133">Transmembrane helix</keyword>
<comment type="similarity">
    <text evidence="8 9">Belongs to the TRAP transporter small permease family.</text>
</comment>
<evidence type="ECO:0000256" key="6">
    <source>
        <dbReference type="ARBA" id="ARBA00022989"/>
    </source>
</evidence>
<feature type="transmembrane region" description="Helical" evidence="9">
    <location>
        <begin position="47"/>
        <end position="65"/>
    </location>
</feature>
<evidence type="ECO:0000256" key="4">
    <source>
        <dbReference type="ARBA" id="ARBA00022519"/>
    </source>
</evidence>
<dbReference type="EMBL" id="FNCY01000001">
    <property type="protein sequence ID" value="SDG69686.1"/>
    <property type="molecule type" value="Genomic_DNA"/>
</dbReference>
<evidence type="ECO:0000256" key="1">
    <source>
        <dbReference type="ARBA" id="ARBA00004429"/>
    </source>
</evidence>
<name>A0A1G7WCH1_9RHOO</name>
<comment type="subcellular location">
    <subcellularLocation>
        <location evidence="1 9">Cell inner membrane</location>
        <topology evidence="1 9">Multi-pass membrane protein</topology>
    </subcellularLocation>
</comment>
<evidence type="ECO:0000256" key="8">
    <source>
        <dbReference type="ARBA" id="ARBA00038436"/>
    </source>
</evidence>